<evidence type="ECO:0000259" key="2">
    <source>
        <dbReference type="Pfam" id="PF14111"/>
    </source>
</evidence>
<dbReference type="Proteomes" id="UP000264353">
    <property type="component" value="Chromosome A9"/>
</dbReference>
<feature type="compositionally biased region" description="Basic and acidic residues" evidence="1">
    <location>
        <begin position="247"/>
        <end position="272"/>
    </location>
</feature>
<dbReference type="PANTHER" id="PTHR31286:SF178">
    <property type="entry name" value="DUF4283 DOMAIN-CONTAINING PROTEIN"/>
    <property type="match status" value="1"/>
</dbReference>
<feature type="region of interest" description="Disordered" evidence="1">
    <location>
        <begin position="209"/>
        <end position="296"/>
    </location>
</feature>
<dbReference type="InterPro" id="IPR025836">
    <property type="entry name" value="Zn_knuckle_CX2CX4HX4C"/>
</dbReference>
<feature type="domain" description="Zinc knuckle CX2CX4HX4C" evidence="3">
    <location>
        <begin position="167"/>
        <end position="214"/>
    </location>
</feature>
<dbReference type="Pfam" id="PF14111">
    <property type="entry name" value="DUF4283"/>
    <property type="match status" value="1"/>
</dbReference>
<feature type="compositionally biased region" description="Polar residues" evidence="1">
    <location>
        <begin position="12"/>
        <end position="25"/>
    </location>
</feature>
<feature type="domain" description="DUF4283" evidence="2">
    <location>
        <begin position="73"/>
        <end position="124"/>
    </location>
</feature>
<gene>
    <name evidence="4" type="ORF">BRARA_I01494</name>
</gene>
<name>A0A397Y1T3_BRACM</name>
<reference evidence="4 5" key="1">
    <citation type="submission" date="2018-06" db="EMBL/GenBank/DDBJ databases">
        <title>WGS assembly of Brassica rapa FPsc.</title>
        <authorList>
            <person name="Bowman J."/>
            <person name="Kohchi T."/>
            <person name="Yamato K."/>
            <person name="Jenkins J."/>
            <person name="Shu S."/>
            <person name="Ishizaki K."/>
            <person name="Yamaoka S."/>
            <person name="Nishihama R."/>
            <person name="Nakamura Y."/>
            <person name="Berger F."/>
            <person name="Adam C."/>
            <person name="Aki S."/>
            <person name="Althoff F."/>
            <person name="Araki T."/>
            <person name="Arteaga-Vazquez M."/>
            <person name="Balasubrmanian S."/>
            <person name="Bauer D."/>
            <person name="Boehm C."/>
            <person name="Briginshaw L."/>
            <person name="Caballero-Perez J."/>
            <person name="Catarino B."/>
            <person name="Chen F."/>
            <person name="Chiyoda S."/>
            <person name="Chovatia M."/>
            <person name="Davies K."/>
            <person name="Delmans M."/>
            <person name="Demura T."/>
            <person name="Dierschke T."/>
            <person name="Dolan L."/>
            <person name="Dorantes-Acosta A."/>
            <person name="Eklund D."/>
            <person name="Florent S."/>
            <person name="Flores-Sandoval E."/>
            <person name="Fujiyama A."/>
            <person name="Fukuzawa H."/>
            <person name="Galik B."/>
            <person name="Grimanelli D."/>
            <person name="Grimwood J."/>
            <person name="Grossniklaus U."/>
            <person name="Hamada T."/>
            <person name="Haseloff J."/>
            <person name="Hetherington A."/>
            <person name="Higo A."/>
            <person name="Hirakawa Y."/>
            <person name="Hundley H."/>
            <person name="Ikeda Y."/>
            <person name="Inoue K."/>
            <person name="Inoue S."/>
            <person name="Ishida S."/>
            <person name="Jia Q."/>
            <person name="Kakita M."/>
            <person name="Kanazawa T."/>
            <person name="Kawai Y."/>
            <person name="Kawashima T."/>
            <person name="Kennedy M."/>
            <person name="Kinose K."/>
            <person name="Kinoshita T."/>
            <person name="Kohara Y."/>
            <person name="Koide E."/>
            <person name="Komatsu K."/>
            <person name="Kopischke S."/>
            <person name="Kubo M."/>
            <person name="Kyozuka J."/>
            <person name="Lagercrantz U."/>
            <person name="Lin S."/>
            <person name="Lindquist E."/>
            <person name="Lipzen A."/>
            <person name="Lu C."/>
            <person name="Luna E."/>
            <person name="Martienssen R."/>
            <person name="Minamino N."/>
            <person name="Mizutani M."/>
            <person name="Mizutani M."/>
            <person name="Mochizuki N."/>
            <person name="Monte I."/>
            <person name="Mosher R."/>
            <person name="Nagasaki H."/>
            <person name="Nakagami H."/>
            <person name="Naramoto S."/>
            <person name="Nishitani K."/>
            <person name="Ohtani M."/>
            <person name="Okamoto T."/>
            <person name="Okumura M."/>
            <person name="Phillips J."/>
            <person name="Pollak B."/>
            <person name="Reinders A."/>
            <person name="Roevekamp M."/>
            <person name="Sano R."/>
            <person name="Sawa S."/>
            <person name="Schmid M."/>
            <person name="Shirakawa M."/>
            <person name="Solano R."/>
            <person name="Spunde A."/>
            <person name="Suetsugu N."/>
            <person name="Sugano S."/>
            <person name="Sugiyama A."/>
            <person name="Sun R."/>
            <person name="Suzuki Y."/>
            <person name="Takenaka M."/>
            <person name="Takezawa D."/>
            <person name="Tomogane H."/>
            <person name="Tsuzuki M."/>
            <person name="Ueda T."/>
            <person name="Umeda M."/>
            <person name="Ward J."/>
            <person name="Watanabe Y."/>
            <person name="Yazaki K."/>
            <person name="Yokoyama R."/>
            <person name="Yoshitake Y."/>
            <person name="Yotsui I."/>
            <person name="Zachgo S."/>
            <person name="Schmutz J."/>
        </authorList>
    </citation>
    <scope>NUCLEOTIDE SEQUENCE [LARGE SCALE GENOMIC DNA]</scope>
    <source>
        <strain evidence="5">cv. B-3</strain>
    </source>
</reference>
<dbReference type="Pfam" id="PF14392">
    <property type="entry name" value="zf-CCHC_4"/>
    <property type="match status" value="1"/>
</dbReference>
<evidence type="ECO:0000313" key="5">
    <source>
        <dbReference type="Proteomes" id="UP000264353"/>
    </source>
</evidence>
<sequence>MQCFPEDGGNPSIKSRLTNSQTPAVRSNMSQGQWFVKSGGQKKPLPSVGLKISIPKFDNSNLISGYSKNLDWIWNVEEKVVGADLGLGRFQFDFQEEDDIVEVLKREPFHFNGWMLSIVRWEPVVEDNYPSKIICLEPTFRSIGGALGEVRGDDDIDVNEGKVRVVLDAFKPLIFSMTAEFHSGEESVIALRYERLHGFCRTCSSLRHDQTKCPTTKGATVEDDAGPSDKPDHDDKALSYKGAVESQSRENHPVGEDRRQNHQATGKHDYKGKGVASEGGKYASLARGGSGRRFKEQGKEIPKYARQAGYLPPKELQRSYLMASDGINGLRNQDAGNHLDDHQKLMLDAFKSGGTKEASGSKTRKALHFEEEPLVEVPLEVETQVVANSHGGSVEVSVASAENSGEEAQVIDGLHNMVEENELNVSKVNQDARTSKEMLKMNEGELGSEMEGGPFEMVAGLGNEDGNLEYVMSEAGEDDEQERYLVEEDNLGDTEMVMVDANVLEGVPQNDDIGNLIGEKGRQKKKSGKLNAAATGGNAKKRAVQCFASPRKKVMAKHLSKVGEKGPLLPKKAPAKSKPDQDQV</sequence>
<dbReference type="PANTHER" id="PTHR31286">
    <property type="entry name" value="GLYCINE-RICH CELL WALL STRUCTURAL PROTEIN 1.8-LIKE"/>
    <property type="match status" value="1"/>
</dbReference>
<feature type="region of interest" description="Disordered" evidence="1">
    <location>
        <begin position="1"/>
        <end position="25"/>
    </location>
</feature>
<accession>A0A397Y1T3</accession>
<protein>
    <recommendedName>
        <fullName evidence="6">DUF4283 domain-containing protein</fullName>
    </recommendedName>
</protein>
<organism evidence="4 5">
    <name type="scientific">Brassica campestris</name>
    <name type="common">Field mustard</name>
    <dbReference type="NCBI Taxonomy" id="3711"/>
    <lineage>
        <taxon>Eukaryota</taxon>
        <taxon>Viridiplantae</taxon>
        <taxon>Streptophyta</taxon>
        <taxon>Embryophyta</taxon>
        <taxon>Tracheophyta</taxon>
        <taxon>Spermatophyta</taxon>
        <taxon>Magnoliopsida</taxon>
        <taxon>eudicotyledons</taxon>
        <taxon>Gunneridae</taxon>
        <taxon>Pentapetalae</taxon>
        <taxon>rosids</taxon>
        <taxon>malvids</taxon>
        <taxon>Brassicales</taxon>
        <taxon>Brassicaceae</taxon>
        <taxon>Brassiceae</taxon>
        <taxon>Brassica</taxon>
    </lineage>
</organism>
<dbReference type="InterPro" id="IPR040256">
    <property type="entry name" value="At4g02000-like"/>
</dbReference>
<evidence type="ECO:0008006" key="6">
    <source>
        <dbReference type="Google" id="ProtNLM"/>
    </source>
</evidence>
<dbReference type="EMBL" id="CM010636">
    <property type="protein sequence ID" value="RID44720.1"/>
    <property type="molecule type" value="Genomic_DNA"/>
</dbReference>
<evidence type="ECO:0000259" key="3">
    <source>
        <dbReference type="Pfam" id="PF14392"/>
    </source>
</evidence>
<evidence type="ECO:0000313" key="4">
    <source>
        <dbReference type="EMBL" id="RID44720.1"/>
    </source>
</evidence>
<proteinExistence type="predicted"/>
<feature type="region of interest" description="Disordered" evidence="1">
    <location>
        <begin position="514"/>
        <end position="543"/>
    </location>
</feature>
<feature type="compositionally biased region" description="Basic and acidic residues" evidence="1">
    <location>
        <begin position="227"/>
        <end position="238"/>
    </location>
</feature>
<feature type="region of interest" description="Disordered" evidence="1">
    <location>
        <begin position="557"/>
        <end position="584"/>
    </location>
</feature>
<evidence type="ECO:0000256" key="1">
    <source>
        <dbReference type="SAM" id="MobiDB-lite"/>
    </source>
</evidence>
<dbReference type="InterPro" id="IPR025558">
    <property type="entry name" value="DUF4283"/>
</dbReference>
<dbReference type="AlphaFoldDB" id="A0A397Y1T3"/>